<evidence type="ECO:0000313" key="2">
    <source>
        <dbReference type="EMBL" id="MED6157978.1"/>
    </source>
</evidence>
<organism evidence="2 3">
    <name type="scientific">Stylosanthes scabra</name>
    <dbReference type="NCBI Taxonomy" id="79078"/>
    <lineage>
        <taxon>Eukaryota</taxon>
        <taxon>Viridiplantae</taxon>
        <taxon>Streptophyta</taxon>
        <taxon>Embryophyta</taxon>
        <taxon>Tracheophyta</taxon>
        <taxon>Spermatophyta</taxon>
        <taxon>Magnoliopsida</taxon>
        <taxon>eudicotyledons</taxon>
        <taxon>Gunneridae</taxon>
        <taxon>Pentapetalae</taxon>
        <taxon>rosids</taxon>
        <taxon>fabids</taxon>
        <taxon>Fabales</taxon>
        <taxon>Fabaceae</taxon>
        <taxon>Papilionoideae</taxon>
        <taxon>50 kb inversion clade</taxon>
        <taxon>dalbergioids sensu lato</taxon>
        <taxon>Dalbergieae</taxon>
        <taxon>Pterocarpus clade</taxon>
        <taxon>Stylosanthes</taxon>
    </lineage>
</organism>
<feature type="compositionally biased region" description="Polar residues" evidence="1">
    <location>
        <begin position="96"/>
        <end position="106"/>
    </location>
</feature>
<feature type="region of interest" description="Disordered" evidence="1">
    <location>
        <begin position="82"/>
        <end position="106"/>
    </location>
</feature>
<keyword evidence="3" id="KW-1185">Reference proteome</keyword>
<dbReference type="Proteomes" id="UP001341840">
    <property type="component" value="Unassembled WGS sequence"/>
</dbReference>
<name>A0ABU6UDM8_9FABA</name>
<proteinExistence type="predicted"/>
<comment type="caution">
    <text evidence="2">The sequence shown here is derived from an EMBL/GenBank/DDBJ whole genome shotgun (WGS) entry which is preliminary data.</text>
</comment>
<sequence length="106" mass="11550">MSSIAVVAALLDADVRLRSTAPQVLTPLRCLLMWPLCSSSLSISRSRRVFSRRRRHSSSLSLHAVIFATSEELNLNLTEAELDQGSEIPSPRELGSRSSGASNKEA</sequence>
<accession>A0ABU6UDM8</accession>
<evidence type="ECO:0000256" key="1">
    <source>
        <dbReference type="SAM" id="MobiDB-lite"/>
    </source>
</evidence>
<gene>
    <name evidence="2" type="ORF">PIB30_028570</name>
</gene>
<dbReference type="EMBL" id="JASCZI010120942">
    <property type="protein sequence ID" value="MED6157978.1"/>
    <property type="molecule type" value="Genomic_DNA"/>
</dbReference>
<reference evidence="2 3" key="1">
    <citation type="journal article" date="2023" name="Plants (Basel)">
        <title>Bridging the Gap: Combining Genomics and Transcriptomics Approaches to Understand Stylosanthes scabra, an Orphan Legume from the Brazilian Caatinga.</title>
        <authorList>
            <person name="Ferreira-Neto J.R.C."/>
            <person name="da Silva M.D."/>
            <person name="Binneck E."/>
            <person name="de Melo N.F."/>
            <person name="da Silva R.H."/>
            <person name="de Melo A.L.T.M."/>
            <person name="Pandolfi V."/>
            <person name="Bustamante F.O."/>
            <person name="Brasileiro-Vidal A.C."/>
            <person name="Benko-Iseppon A.M."/>
        </authorList>
    </citation>
    <scope>NUCLEOTIDE SEQUENCE [LARGE SCALE GENOMIC DNA]</scope>
    <source>
        <tissue evidence="2">Leaves</tissue>
    </source>
</reference>
<evidence type="ECO:0000313" key="3">
    <source>
        <dbReference type="Proteomes" id="UP001341840"/>
    </source>
</evidence>
<protein>
    <submittedName>
        <fullName evidence="2">Uncharacterized protein</fullName>
    </submittedName>
</protein>